<accession>A0AAD4QEK6</accession>
<feature type="region of interest" description="Disordered" evidence="1">
    <location>
        <begin position="199"/>
        <end position="222"/>
    </location>
</feature>
<feature type="compositionally biased region" description="Polar residues" evidence="1">
    <location>
        <begin position="209"/>
        <end position="220"/>
    </location>
</feature>
<dbReference type="AlphaFoldDB" id="A0AAD4QEK6"/>
<feature type="compositionally biased region" description="Basic residues" evidence="1">
    <location>
        <begin position="431"/>
        <end position="442"/>
    </location>
</feature>
<feature type="compositionally biased region" description="Polar residues" evidence="1">
    <location>
        <begin position="73"/>
        <end position="99"/>
    </location>
</feature>
<feature type="region of interest" description="Disordered" evidence="1">
    <location>
        <begin position="1"/>
        <end position="141"/>
    </location>
</feature>
<evidence type="ECO:0000256" key="1">
    <source>
        <dbReference type="SAM" id="MobiDB-lite"/>
    </source>
</evidence>
<feature type="compositionally biased region" description="Basic and acidic residues" evidence="1">
    <location>
        <begin position="49"/>
        <end position="59"/>
    </location>
</feature>
<evidence type="ECO:0000313" key="3">
    <source>
        <dbReference type="Proteomes" id="UP001201163"/>
    </source>
</evidence>
<gene>
    <name evidence="2" type="ORF">EDB92DRAFT_522653</name>
</gene>
<feature type="region of interest" description="Disordered" evidence="1">
    <location>
        <begin position="576"/>
        <end position="601"/>
    </location>
</feature>
<name>A0AAD4QEK6_9AGAM</name>
<feature type="region of interest" description="Disordered" evidence="1">
    <location>
        <begin position="283"/>
        <end position="535"/>
    </location>
</feature>
<keyword evidence="3" id="KW-1185">Reference proteome</keyword>
<organism evidence="2 3">
    <name type="scientific">Lactarius akahatsu</name>
    <dbReference type="NCBI Taxonomy" id="416441"/>
    <lineage>
        <taxon>Eukaryota</taxon>
        <taxon>Fungi</taxon>
        <taxon>Dikarya</taxon>
        <taxon>Basidiomycota</taxon>
        <taxon>Agaricomycotina</taxon>
        <taxon>Agaricomycetes</taxon>
        <taxon>Russulales</taxon>
        <taxon>Russulaceae</taxon>
        <taxon>Lactarius</taxon>
    </lineage>
</organism>
<feature type="compositionally biased region" description="Low complexity" evidence="1">
    <location>
        <begin position="390"/>
        <end position="414"/>
    </location>
</feature>
<sequence>MASSEADGSQPPTGDTHPVQEERVTTRIPAQPLADPHTHHDPPTPSESTRIRASAERSKPRIIPSWLRLGHPSTPNKLAPSSSVGTGLGTNRRSISCSNPARPCASQEPPSALETTQPPLHDASSALAGYRPPVERSGKRKAAEELRCAMGRGRSMFIDADESLKIMRSLEESRAAALESQRRRVTVAGGEACDAGRLKRARTAAATTSDNSNRDTQTQLSRKRKIGELPAASSYVSGIKGKGVCATTSAASGVTRTPRAAANSNSCGLGLLGVVNQEVPSVPHDGTTRFSAPHGATPLGETAAPSQETARADAEPATMPVSSDKTADETQPTTNAQPMEWAAASSSAEWTTGNARPATLEVSAPPQALPLSEELGFSGDSSDPVPQGWDPSDLMDGDSGSSSGVPLSLLVSPLRNTRKRVFPAEEEPLRSKKGKGKGKGKAKACASEPNNGSSYGDDSEKEASSDTDVSISVPQRKAVAPATPRLSNSKGKSPKAKTPARISHIERNTSTSPRKRLRAQSPYTSEEDSSDTDVVPQGTLSHRLAAYCGSFLYASPVRIVRINRPRTKSLWRIVGPPKKRARPKQRTVAPSSRPRVWAGQR</sequence>
<evidence type="ECO:0000313" key="2">
    <source>
        <dbReference type="EMBL" id="KAH8993011.1"/>
    </source>
</evidence>
<proteinExistence type="predicted"/>
<protein>
    <submittedName>
        <fullName evidence="2">Uncharacterized protein</fullName>
    </submittedName>
</protein>
<dbReference type="Proteomes" id="UP001201163">
    <property type="component" value="Unassembled WGS sequence"/>
</dbReference>
<feature type="compositionally biased region" description="Polar residues" evidence="1">
    <location>
        <begin position="1"/>
        <end position="13"/>
    </location>
</feature>
<feature type="compositionally biased region" description="Polar residues" evidence="1">
    <location>
        <begin position="320"/>
        <end position="337"/>
    </location>
</feature>
<reference evidence="2" key="1">
    <citation type="submission" date="2022-01" db="EMBL/GenBank/DDBJ databases">
        <title>Comparative genomics reveals a dynamic genome evolution in the ectomycorrhizal milk-cap (Lactarius) mushrooms.</title>
        <authorList>
            <consortium name="DOE Joint Genome Institute"/>
            <person name="Lebreton A."/>
            <person name="Tang N."/>
            <person name="Kuo A."/>
            <person name="LaButti K."/>
            <person name="Drula E."/>
            <person name="Barry K."/>
            <person name="Clum A."/>
            <person name="Lipzen A."/>
            <person name="Mousain D."/>
            <person name="Ng V."/>
            <person name="Wang R."/>
            <person name="Wang X."/>
            <person name="Dai Y."/>
            <person name="Henrissat B."/>
            <person name="Grigoriev I.V."/>
            <person name="Guerin-Laguette A."/>
            <person name="Yu F."/>
            <person name="Martin F.M."/>
        </authorList>
    </citation>
    <scope>NUCLEOTIDE SEQUENCE</scope>
    <source>
        <strain evidence="2">QP</strain>
    </source>
</reference>
<comment type="caution">
    <text evidence="2">The sequence shown here is derived from an EMBL/GenBank/DDBJ whole genome shotgun (WGS) entry which is preliminary data.</text>
</comment>
<dbReference type="EMBL" id="JAKELL010000020">
    <property type="protein sequence ID" value="KAH8993011.1"/>
    <property type="molecule type" value="Genomic_DNA"/>
</dbReference>